<dbReference type="Proteomes" id="UP000269097">
    <property type="component" value="Chromosome"/>
</dbReference>
<dbReference type="KEGG" id="coh:EAV92_04015"/>
<organism evidence="3 4">
    <name type="scientific">Cohnella candidum</name>
    <dbReference type="NCBI Taxonomy" id="2674991"/>
    <lineage>
        <taxon>Bacteria</taxon>
        <taxon>Bacillati</taxon>
        <taxon>Bacillota</taxon>
        <taxon>Bacilli</taxon>
        <taxon>Bacillales</taxon>
        <taxon>Paenibacillaceae</taxon>
        <taxon>Cohnella</taxon>
    </lineage>
</organism>
<dbReference type="RefSeq" id="WP_123039872.1">
    <property type="nucleotide sequence ID" value="NZ_CP033433.1"/>
</dbReference>
<protein>
    <submittedName>
        <fullName evidence="3">Sigma-E processing peptidase SpoIIGA</fullName>
    </submittedName>
</protein>
<feature type="transmembrane region" description="Helical" evidence="2">
    <location>
        <begin position="59"/>
        <end position="78"/>
    </location>
</feature>
<dbReference type="InterPro" id="IPR005081">
    <property type="entry name" value="SpoIIGA"/>
</dbReference>
<dbReference type="GO" id="GO:0006508">
    <property type="term" value="P:proteolysis"/>
    <property type="evidence" value="ECO:0007669"/>
    <property type="project" value="InterPro"/>
</dbReference>
<reference evidence="3 4" key="1">
    <citation type="submission" date="2018-10" db="EMBL/GenBank/DDBJ databases">
        <title>Genome Sequence of Cohnella sp.</title>
        <authorList>
            <person name="Srinivasan S."/>
            <person name="Kim M.K."/>
        </authorList>
    </citation>
    <scope>NUCLEOTIDE SEQUENCE [LARGE SCALE GENOMIC DNA]</scope>
    <source>
        <strain evidence="3 4">18JY8-7</strain>
    </source>
</reference>
<evidence type="ECO:0000256" key="1">
    <source>
        <dbReference type="PIRSR" id="PIRSR018571-1"/>
    </source>
</evidence>
<evidence type="ECO:0000313" key="4">
    <source>
        <dbReference type="Proteomes" id="UP000269097"/>
    </source>
</evidence>
<keyword evidence="2" id="KW-1133">Transmembrane helix</keyword>
<accession>A0A3G3JU92</accession>
<proteinExistence type="predicted"/>
<evidence type="ECO:0000256" key="2">
    <source>
        <dbReference type="SAM" id="Phobius"/>
    </source>
</evidence>
<dbReference type="GO" id="GO:0030436">
    <property type="term" value="P:asexual sporulation"/>
    <property type="evidence" value="ECO:0007669"/>
    <property type="project" value="InterPro"/>
</dbReference>
<dbReference type="GO" id="GO:0004190">
    <property type="term" value="F:aspartic-type endopeptidase activity"/>
    <property type="evidence" value="ECO:0007669"/>
    <property type="project" value="InterPro"/>
</dbReference>
<evidence type="ECO:0000313" key="3">
    <source>
        <dbReference type="EMBL" id="AYQ71810.1"/>
    </source>
</evidence>
<dbReference type="EMBL" id="CP033433">
    <property type="protein sequence ID" value="AYQ71810.1"/>
    <property type="molecule type" value="Genomic_DNA"/>
</dbReference>
<feature type="transmembrane region" description="Helical" evidence="2">
    <location>
        <begin position="131"/>
        <end position="150"/>
    </location>
</feature>
<keyword evidence="4" id="KW-1185">Reference proteome</keyword>
<feature type="transmembrane region" description="Helical" evidence="2">
    <location>
        <begin position="36"/>
        <end position="53"/>
    </location>
</feature>
<feature type="transmembrane region" description="Helical" evidence="2">
    <location>
        <begin position="90"/>
        <end position="111"/>
    </location>
</feature>
<dbReference type="AlphaFoldDB" id="A0A3G3JU92"/>
<feature type="transmembrane region" description="Helical" evidence="2">
    <location>
        <begin position="6"/>
        <end position="24"/>
    </location>
</feature>
<keyword evidence="2" id="KW-0472">Membrane</keyword>
<dbReference type="Pfam" id="PF03419">
    <property type="entry name" value="Peptidase_U4"/>
    <property type="match status" value="1"/>
</dbReference>
<sequence>MIVYVDLVFLTNLAVDGTVLLATAKARRLRPARLRVAGAAVLGAAYAAALFWADVPYLYSLGAKLFVSVLMLLLAYGYGSPLIFVRNFGVFYAVNFATLGGVIGLSTLLRSAGSPWSGMTFTPQGGVVLDWRMQLGLFAVTFALSLWLFIGASEGRKKQADTDALLWTAEIRIDGESWEVPALLDTGNRLYDPISRIPVMILEASVWRDKLPDGWCERLQGESADRLVTELGDSEGDGGFPWLGRLRFVPYRGVNGGTRMMLALKPDSVSLSREGHSPLLIQRLLIGLDGGTLSPDGAYRAILHPDMIASGAARPAPSQPA</sequence>
<dbReference type="PIRSF" id="PIRSF018571">
    <property type="entry name" value="SpoIIGA"/>
    <property type="match status" value="1"/>
</dbReference>
<keyword evidence="2" id="KW-0812">Transmembrane</keyword>
<gene>
    <name evidence="3" type="ORF">EAV92_04015</name>
</gene>
<feature type="active site" evidence="1">
    <location>
        <position position="185"/>
    </location>
</feature>
<name>A0A3G3JU92_9BACL</name>